<organism evidence="1 2">
    <name type="scientific">Methylomonas fluvii</name>
    <dbReference type="NCBI Taxonomy" id="1854564"/>
    <lineage>
        <taxon>Bacteria</taxon>
        <taxon>Pseudomonadati</taxon>
        <taxon>Pseudomonadota</taxon>
        <taxon>Gammaproteobacteria</taxon>
        <taxon>Methylococcales</taxon>
        <taxon>Methylococcaceae</taxon>
        <taxon>Methylomonas</taxon>
    </lineage>
</organism>
<protein>
    <submittedName>
        <fullName evidence="1">Uncharacterized protein</fullName>
    </submittedName>
</protein>
<evidence type="ECO:0000313" key="1">
    <source>
        <dbReference type="EMBL" id="MBD9361324.1"/>
    </source>
</evidence>
<keyword evidence="2" id="KW-1185">Reference proteome</keyword>
<proteinExistence type="predicted"/>
<accession>A0ABR9DE01</accession>
<dbReference type="RefSeq" id="WP_192394152.1">
    <property type="nucleotide sequence ID" value="NZ_CAJHIU010000002.1"/>
</dbReference>
<dbReference type="Proteomes" id="UP000641152">
    <property type="component" value="Unassembled WGS sequence"/>
</dbReference>
<sequence length="276" mass="29959">MSALINENPLFQPVHYAGQIYFTSQYFHQQYQANKSVGGKYSQLQHFNRLIRNIETYPDYVVRRDIVELTKESEAGPDFGPVFKASYGKPIMLINATAQVALTHHLDDEVSKLISIGVNAKTAQDGSALAPPASPRDYIAANEVFTSNLSVAKLIFDGNQAILSANRATAKTTGVDVLSNLGATELIADTKEVLLTSTDIGKQLGLSAQKVNKLLEDAGLQQHLQCAKNKKIWDLTAAGAKYAEVLDTGKKHGNGTPIKQNKWYSSVIGLIAPSNG</sequence>
<name>A0ABR9DE01_9GAMM</name>
<comment type="caution">
    <text evidence="1">The sequence shown here is derived from an EMBL/GenBank/DDBJ whole genome shotgun (WGS) entry which is preliminary data.</text>
</comment>
<gene>
    <name evidence="1" type="ORF">EBB_12440</name>
</gene>
<reference evidence="1 2" key="1">
    <citation type="submission" date="2020-09" db="EMBL/GenBank/DDBJ databases">
        <title>Methylomonas albis sp. nov. and Methylomonas fluvii sp. nov.: Two cold-adapted methanotrophs from the River Elbe and an amended description of Methylovulum psychrotolerans strain Eb1.</title>
        <authorList>
            <person name="Bussmann I.K."/>
            <person name="Klings K.-W."/>
            <person name="Warnstedt J."/>
            <person name="Hoppert M."/>
            <person name="Saborowski A."/>
            <person name="Horn F."/>
            <person name="Liebner S."/>
        </authorList>
    </citation>
    <scope>NUCLEOTIDE SEQUENCE [LARGE SCALE GENOMIC DNA]</scope>
    <source>
        <strain evidence="1 2">EbB</strain>
    </source>
</reference>
<evidence type="ECO:0000313" key="2">
    <source>
        <dbReference type="Proteomes" id="UP000641152"/>
    </source>
</evidence>
<dbReference type="EMBL" id="JACXST010000002">
    <property type="protein sequence ID" value="MBD9361324.1"/>
    <property type="molecule type" value="Genomic_DNA"/>
</dbReference>